<sequence>MTTLAEFMIIAGADNRPRMLEKSLYDSWKSRMEFYMKNMENGRRILDLVQNATNIVLQGLPPDVYAIINHHKVSKEIWDRVKLLMQGTKLSLQEKSTEDLDAYDSDCDDVSNAKSILMANLSNYGSNVILEEKAKEKNNESLTSELERYKERVNTFEQRLNVDLSSREKMIDSQIDDMIKEKLALKEQVDSLELNLSKQIKEKESLLKRFVPQQELSTEQMFWFHMSNPSTASSDASPIKVEAPSELSKVSLVNESLKNLKFHLAIYDYMVKIRTTLDALTKDVMLCVMNYTAVFDNVNVELQSSESCVKCLDLNVELLNKQNAYNDLSESYPQLEKHFISLELTMQLNQEIFQKESFNNNQNALKIPEYFENNDLKAQLQAKDTTICKLKEHIKSMRENDKEEKVKHEMDETETINIKLEHSVAKLLSENEQYADSLITQLNFRSLENEDLKRQIQDKVFVITSLKNDLHKLKGKEVENATQIAIATTVAPGMFKLDLDPLAPRITPIKVVHPKETTSNSGETQKPKIKVYSRRLKQVKSIGSSKKAKIVESEIANNSEPTYLWGSNAIDVPSSSSLVNDRLSRLFSACALGKSKKSSHRPKAKDTNQEKLYLLHMDLCGSMRVESINEKKYILVIVDDYLRFTWVRFLRSKDEAPNAIIKCIKNIQVCLNAIVHNVQTDN</sequence>
<organism evidence="2">
    <name type="scientific">Tanacetum cinerariifolium</name>
    <name type="common">Dalmatian daisy</name>
    <name type="synonym">Chrysanthemum cinerariifolium</name>
    <dbReference type="NCBI Taxonomy" id="118510"/>
    <lineage>
        <taxon>Eukaryota</taxon>
        <taxon>Viridiplantae</taxon>
        <taxon>Streptophyta</taxon>
        <taxon>Embryophyta</taxon>
        <taxon>Tracheophyta</taxon>
        <taxon>Spermatophyta</taxon>
        <taxon>Magnoliopsida</taxon>
        <taxon>eudicotyledons</taxon>
        <taxon>Gunneridae</taxon>
        <taxon>Pentapetalae</taxon>
        <taxon>asterids</taxon>
        <taxon>campanulids</taxon>
        <taxon>Asterales</taxon>
        <taxon>Asteraceae</taxon>
        <taxon>Asteroideae</taxon>
        <taxon>Anthemideae</taxon>
        <taxon>Anthemidinae</taxon>
        <taxon>Tanacetum</taxon>
    </lineage>
</organism>
<dbReference type="AlphaFoldDB" id="A0A6L2NRT7"/>
<reference evidence="2" key="1">
    <citation type="journal article" date="2019" name="Sci. Rep.">
        <title>Draft genome of Tanacetum cinerariifolium, the natural source of mosquito coil.</title>
        <authorList>
            <person name="Yamashiro T."/>
            <person name="Shiraishi A."/>
            <person name="Satake H."/>
            <person name="Nakayama K."/>
        </authorList>
    </citation>
    <scope>NUCLEOTIDE SEQUENCE</scope>
</reference>
<dbReference type="PANTHER" id="PTHR42648:SF18">
    <property type="entry name" value="RETROTRANSPOSON, UNCLASSIFIED-LIKE PROTEIN"/>
    <property type="match status" value="1"/>
</dbReference>
<evidence type="ECO:0000256" key="1">
    <source>
        <dbReference type="SAM" id="Coils"/>
    </source>
</evidence>
<accession>A0A6L2NRT7</accession>
<dbReference type="GO" id="GO:0003676">
    <property type="term" value="F:nucleic acid binding"/>
    <property type="evidence" value="ECO:0007669"/>
    <property type="project" value="InterPro"/>
</dbReference>
<dbReference type="InterPro" id="IPR039537">
    <property type="entry name" value="Retrotran_Ty1/copia-like"/>
</dbReference>
<dbReference type="PANTHER" id="PTHR42648">
    <property type="entry name" value="TRANSPOSASE, PUTATIVE-RELATED"/>
    <property type="match status" value="1"/>
</dbReference>
<feature type="coiled-coil region" evidence="1">
    <location>
        <begin position="132"/>
        <end position="209"/>
    </location>
</feature>
<evidence type="ECO:0000313" key="2">
    <source>
        <dbReference type="EMBL" id="GEU88307.1"/>
    </source>
</evidence>
<name>A0A6L2NRT7_TANCI</name>
<protein>
    <submittedName>
        <fullName evidence="2">Ribonuclease H-like domain-containing protein</fullName>
    </submittedName>
</protein>
<gene>
    <name evidence="2" type="ORF">Tci_060285</name>
</gene>
<comment type="caution">
    <text evidence="2">The sequence shown here is derived from an EMBL/GenBank/DDBJ whole genome shotgun (WGS) entry which is preliminary data.</text>
</comment>
<dbReference type="InterPro" id="IPR012337">
    <property type="entry name" value="RNaseH-like_sf"/>
</dbReference>
<dbReference type="EMBL" id="BKCJ010009721">
    <property type="protein sequence ID" value="GEU88307.1"/>
    <property type="molecule type" value="Genomic_DNA"/>
</dbReference>
<keyword evidence="1" id="KW-0175">Coiled coil</keyword>
<dbReference type="Gene3D" id="3.30.420.10">
    <property type="entry name" value="Ribonuclease H-like superfamily/Ribonuclease H"/>
    <property type="match status" value="1"/>
</dbReference>
<dbReference type="SUPFAM" id="SSF53098">
    <property type="entry name" value="Ribonuclease H-like"/>
    <property type="match status" value="1"/>
</dbReference>
<dbReference type="InterPro" id="IPR036397">
    <property type="entry name" value="RNaseH_sf"/>
</dbReference>
<proteinExistence type="predicted"/>